<dbReference type="Proteomes" id="UP001162483">
    <property type="component" value="Unassembled WGS sequence"/>
</dbReference>
<evidence type="ECO:0000313" key="1">
    <source>
        <dbReference type="EMBL" id="CAI9613090.1"/>
    </source>
</evidence>
<name>A0ABN9GUF4_9NEOB</name>
<gene>
    <name evidence="1" type="ORF">SPARVUS_LOCUS14835847</name>
</gene>
<accession>A0ABN9GUF4</accession>
<dbReference type="EMBL" id="CATNWA010019423">
    <property type="protein sequence ID" value="CAI9613090.1"/>
    <property type="molecule type" value="Genomic_DNA"/>
</dbReference>
<reference evidence="1" key="1">
    <citation type="submission" date="2023-05" db="EMBL/GenBank/DDBJ databases">
        <authorList>
            <person name="Stuckert A."/>
        </authorList>
    </citation>
    <scope>NUCLEOTIDE SEQUENCE</scope>
</reference>
<keyword evidence="2" id="KW-1185">Reference proteome</keyword>
<evidence type="ECO:0000313" key="2">
    <source>
        <dbReference type="Proteomes" id="UP001162483"/>
    </source>
</evidence>
<organism evidence="1 2">
    <name type="scientific">Staurois parvus</name>
    <dbReference type="NCBI Taxonomy" id="386267"/>
    <lineage>
        <taxon>Eukaryota</taxon>
        <taxon>Metazoa</taxon>
        <taxon>Chordata</taxon>
        <taxon>Craniata</taxon>
        <taxon>Vertebrata</taxon>
        <taxon>Euteleostomi</taxon>
        <taxon>Amphibia</taxon>
        <taxon>Batrachia</taxon>
        <taxon>Anura</taxon>
        <taxon>Neobatrachia</taxon>
        <taxon>Ranoidea</taxon>
        <taxon>Ranidae</taxon>
        <taxon>Staurois</taxon>
    </lineage>
</organism>
<proteinExistence type="predicted"/>
<protein>
    <submittedName>
        <fullName evidence="1">Uncharacterized protein</fullName>
    </submittedName>
</protein>
<comment type="caution">
    <text evidence="1">The sequence shown here is derived from an EMBL/GenBank/DDBJ whole genome shotgun (WGS) entry which is preliminary data.</text>
</comment>
<sequence length="67" mass="7723">MEGIGTPESHDWEGGANTFGNILYVESLHLFVVNVNKWLKVTIQTCRHGEEASLSLDYWNGREVTWW</sequence>